<dbReference type="PROSITE" id="PS51257">
    <property type="entry name" value="PROKAR_LIPOPROTEIN"/>
    <property type="match status" value="1"/>
</dbReference>
<gene>
    <name evidence="2" type="ORF">KWAN_96</name>
</gene>
<evidence type="ECO:0000313" key="2">
    <source>
        <dbReference type="EMBL" id="ANZ49448.1"/>
    </source>
</evidence>
<dbReference type="Proteomes" id="UP000202923">
    <property type="component" value="Genome"/>
</dbReference>
<keyword evidence="1" id="KW-0472">Membrane</keyword>
<dbReference type="EMBL" id="KX397369">
    <property type="protein sequence ID" value="ANZ49448.1"/>
    <property type="molecule type" value="Genomic_DNA"/>
</dbReference>
<organism evidence="2 3">
    <name type="scientific">Erwinia phage vB_EamM_Kwan</name>
    <dbReference type="NCBI Taxonomy" id="1883374"/>
    <lineage>
        <taxon>Viruses</taxon>
        <taxon>Duplodnaviria</taxon>
        <taxon>Heunggongvirae</taxon>
        <taxon>Uroviricota</taxon>
        <taxon>Caudoviricetes</taxon>
        <taxon>Chimalliviridae</taxon>
        <taxon>Wellingtonvirus</taxon>
        <taxon>Wellingtonvirus wellington</taxon>
    </lineage>
</organism>
<dbReference type="KEGG" id="vg:29061940"/>
<keyword evidence="1" id="KW-1133">Transmembrane helix</keyword>
<dbReference type="RefSeq" id="YP_009278701.1">
    <property type="nucleotide sequence ID" value="NC_031010.1"/>
</dbReference>
<protein>
    <recommendedName>
        <fullName evidence="4">Lipoprotein</fullName>
    </recommendedName>
</protein>
<reference evidence="2 3" key="1">
    <citation type="submission" date="2016-06" db="EMBL/GenBank/DDBJ databases">
        <authorList>
            <person name="Kjaerup R.B."/>
            <person name="Dalgaard T.S."/>
            <person name="Juul-Madsen H.R."/>
        </authorList>
    </citation>
    <scope>NUCLEOTIDE SEQUENCE [LARGE SCALE GENOMIC DNA]</scope>
</reference>
<evidence type="ECO:0000256" key="1">
    <source>
        <dbReference type="SAM" id="Phobius"/>
    </source>
</evidence>
<accession>A0A1B2IDW2</accession>
<name>A0A1B2IDW2_9CAUD</name>
<feature type="transmembrane region" description="Helical" evidence="1">
    <location>
        <begin position="6"/>
        <end position="25"/>
    </location>
</feature>
<keyword evidence="1" id="KW-0812">Transmembrane</keyword>
<evidence type="ECO:0008006" key="4">
    <source>
        <dbReference type="Google" id="ProtNLM"/>
    </source>
</evidence>
<proteinExistence type="predicted"/>
<evidence type="ECO:0000313" key="3">
    <source>
        <dbReference type="Proteomes" id="UP000202923"/>
    </source>
</evidence>
<dbReference type="GeneID" id="29061940"/>
<sequence length="44" mass="5251">MDPVTKFFLIVFCVLCALAGCLWIWQEHGWMKRMDKLVHGDKKR</sequence>